<evidence type="ECO:0000256" key="1">
    <source>
        <dbReference type="ARBA" id="ARBA00022679"/>
    </source>
</evidence>
<evidence type="ECO:0000256" key="2">
    <source>
        <dbReference type="ARBA" id="ARBA00023315"/>
    </source>
</evidence>
<dbReference type="EMBL" id="JAJNBZ010000021">
    <property type="protein sequence ID" value="MCE5171889.1"/>
    <property type="molecule type" value="Genomic_DNA"/>
</dbReference>
<dbReference type="SUPFAM" id="SSF55729">
    <property type="entry name" value="Acyl-CoA N-acyltransferases (Nat)"/>
    <property type="match status" value="1"/>
</dbReference>
<keyword evidence="1" id="KW-0808">Transferase</keyword>
<name>A0ABS8YLS0_9BACL</name>
<dbReference type="InterPro" id="IPR016181">
    <property type="entry name" value="Acyl_CoA_acyltransferase"/>
</dbReference>
<protein>
    <submittedName>
        <fullName evidence="4">GNAT family N-acetyltransferase</fullName>
    </submittedName>
</protein>
<keyword evidence="2" id="KW-0012">Acyltransferase</keyword>
<reference evidence="4 5" key="1">
    <citation type="submission" date="2021-11" db="EMBL/GenBank/DDBJ databases">
        <title>Draft genome sequence of Paenibacillus profundus YoMME, a new Gram-positive bacteria with exoelectrogenic properties.</title>
        <authorList>
            <person name="Hubenova Y."/>
            <person name="Hubenova E."/>
            <person name="Manasiev Y."/>
            <person name="Peykov S."/>
            <person name="Mitov M."/>
        </authorList>
    </citation>
    <scope>NUCLEOTIDE SEQUENCE [LARGE SCALE GENOMIC DNA]</scope>
    <source>
        <strain evidence="4 5">YoMME</strain>
    </source>
</reference>
<comment type="caution">
    <text evidence="4">The sequence shown here is derived from an EMBL/GenBank/DDBJ whole genome shotgun (WGS) entry which is preliminary data.</text>
</comment>
<evidence type="ECO:0000259" key="3">
    <source>
        <dbReference type="PROSITE" id="PS51186"/>
    </source>
</evidence>
<dbReference type="CDD" id="cd04301">
    <property type="entry name" value="NAT_SF"/>
    <property type="match status" value="1"/>
</dbReference>
<evidence type="ECO:0000313" key="4">
    <source>
        <dbReference type="EMBL" id="MCE5171889.1"/>
    </source>
</evidence>
<keyword evidence="5" id="KW-1185">Reference proteome</keyword>
<dbReference type="Proteomes" id="UP001199916">
    <property type="component" value="Unassembled WGS sequence"/>
</dbReference>
<dbReference type="InterPro" id="IPR000182">
    <property type="entry name" value="GNAT_dom"/>
</dbReference>
<proteinExistence type="predicted"/>
<gene>
    <name evidence="4" type="ORF">LQV63_21650</name>
</gene>
<evidence type="ECO:0000313" key="5">
    <source>
        <dbReference type="Proteomes" id="UP001199916"/>
    </source>
</evidence>
<organism evidence="4 5">
    <name type="scientific">Paenibacillus profundus</name>
    <dbReference type="NCBI Taxonomy" id="1173085"/>
    <lineage>
        <taxon>Bacteria</taxon>
        <taxon>Bacillati</taxon>
        <taxon>Bacillota</taxon>
        <taxon>Bacilli</taxon>
        <taxon>Bacillales</taxon>
        <taxon>Paenibacillaceae</taxon>
        <taxon>Paenibacillus</taxon>
    </lineage>
</organism>
<feature type="domain" description="N-acetyltransferase" evidence="3">
    <location>
        <begin position="1"/>
        <end position="152"/>
    </location>
</feature>
<dbReference type="Gene3D" id="3.40.630.30">
    <property type="match status" value="1"/>
</dbReference>
<dbReference type="InterPro" id="IPR050832">
    <property type="entry name" value="Bact_Acetyltransf"/>
</dbReference>
<dbReference type="PANTHER" id="PTHR43877">
    <property type="entry name" value="AMINOALKYLPHOSPHONATE N-ACETYLTRANSFERASE-RELATED-RELATED"/>
    <property type="match status" value="1"/>
</dbReference>
<dbReference type="PANTHER" id="PTHR43877:SF2">
    <property type="entry name" value="AMINOALKYLPHOSPHONATE N-ACETYLTRANSFERASE-RELATED"/>
    <property type="match status" value="1"/>
</dbReference>
<dbReference type="Pfam" id="PF00583">
    <property type="entry name" value="Acetyltransf_1"/>
    <property type="match status" value="1"/>
</dbReference>
<accession>A0ABS8YLS0</accession>
<sequence length="152" mass="17663">MKIVKAEQKNVGCLHELYKILIDSIAKKQPLFFHSAEQSRAFISEQISSDKSDFLLVLDEGEIYGFALVVENQTPPYSMFVPHKYAYLMDLVVDPVARGRGYAQELIKACSYWQKERNLDYLELNVLTNNDEALKLYEKMGFKDKDKHMYLV</sequence>
<dbReference type="RefSeq" id="WP_233698230.1">
    <property type="nucleotide sequence ID" value="NZ_JAJNBZ010000021.1"/>
</dbReference>
<dbReference type="PROSITE" id="PS51186">
    <property type="entry name" value="GNAT"/>
    <property type="match status" value="1"/>
</dbReference>